<accession>K6DBR1</accession>
<name>K6DBR1_9BACI</name>
<dbReference type="eggNOG" id="COG3428">
    <property type="taxonomic scope" value="Bacteria"/>
</dbReference>
<keyword evidence="1" id="KW-0472">Membrane</keyword>
<evidence type="ECO:0000256" key="1">
    <source>
        <dbReference type="SAM" id="Phobius"/>
    </source>
</evidence>
<dbReference type="InterPro" id="IPR009589">
    <property type="entry name" value="PH_YyaB-like"/>
</dbReference>
<keyword evidence="4" id="KW-1185">Reference proteome</keyword>
<keyword evidence="1" id="KW-0812">Transmembrane</keyword>
<reference evidence="3 4" key="1">
    <citation type="journal article" date="2012" name="Front. Microbiol.">
        <title>Redundancy and modularity in membrane-associated dissimilatory nitrate reduction in Bacillus.</title>
        <authorList>
            <person name="Heylen K."/>
            <person name="Keltjens J."/>
        </authorList>
    </citation>
    <scope>NUCLEOTIDE SEQUENCE [LARGE SCALE GENOMIC DNA]</scope>
    <source>
        <strain evidence="4">LMG 21833T</strain>
    </source>
</reference>
<dbReference type="STRING" id="1117379.BABA_20131"/>
<evidence type="ECO:0000313" key="3">
    <source>
        <dbReference type="EMBL" id="EKN65483.1"/>
    </source>
</evidence>
<keyword evidence="1" id="KW-1133">Transmembrane helix</keyword>
<feature type="transmembrane region" description="Helical" evidence="1">
    <location>
        <begin position="9"/>
        <end position="28"/>
    </location>
</feature>
<dbReference type="PATRIC" id="fig|1117379.3.peg.4172"/>
<gene>
    <name evidence="3" type="ORF">BABA_20131</name>
</gene>
<sequence length="140" mass="15812">MKYYSKKGIITGVLLWGAIAFLIGSFLFLPGGPEGKGEVITAVLVCGFTCAFILWCWFGTYYEINGKQLKIVGGPFRWKIDIMTIISIRKTRNPLSSPALSLNRLELQYGKWSTILISPKNEDEFCENLRKINSKIDINL</sequence>
<feature type="domain" description="Uncharacterized protein YyaB-like PH" evidence="2">
    <location>
        <begin position="60"/>
        <end position="133"/>
    </location>
</feature>
<proteinExistence type="predicted"/>
<dbReference type="Pfam" id="PF06713">
    <property type="entry name" value="bPH_4"/>
    <property type="match status" value="1"/>
</dbReference>
<dbReference type="AlphaFoldDB" id="K6DBR1"/>
<protein>
    <recommendedName>
        <fullName evidence="2">Uncharacterized protein YyaB-like PH domain-containing protein</fullName>
    </recommendedName>
</protein>
<dbReference type="GO" id="GO:0030153">
    <property type="term" value="P:bacteriocin immunity"/>
    <property type="evidence" value="ECO:0007669"/>
    <property type="project" value="InterPro"/>
</dbReference>
<evidence type="ECO:0000259" key="2">
    <source>
        <dbReference type="Pfam" id="PF06713"/>
    </source>
</evidence>
<dbReference type="Proteomes" id="UP000006316">
    <property type="component" value="Unassembled WGS sequence"/>
</dbReference>
<dbReference type="RefSeq" id="WP_007087019.1">
    <property type="nucleotide sequence ID" value="NZ_AJLS01000132.1"/>
</dbReference>
<dbReference type="EMBL" id="AJLS01000132">
    <property type="protein sequence ID" value="EKN65483.1"/>
    <property type="molecule type" value="Genomic_DNA"/>
</dbReference>
<feature type="transmembrane region" description="Helical" evidence="1">
    <location>
        <begin position="40"/>
        <end position="62"/>
    </location>
</feature>
<evidence type="ECO:0000313" key="4">
    <source>
        <dbReference type="Proteomes" id="UP000006316"/>
    </source>
</evidence>
<comment type="caution">
    <text evidence="3">The sequence shown here is derived from an EMBL/GenBank/DDBJ whole genome shotgun (WGS) entry which is preliminary data.</text>
</comment>
<dbReference type="OrthoDB" id="6658731at2"/>
<organism evidence="3 4">
    <name type="scientific">Neobacillus bataviensis LMG 21833</name>
    <dbReference type="NCBI Taxonomy" id="1117379"/>
    <lineage>
        <taxon>Bacteria</taxon>
        <taxon>Bacillati</taxon>
        <taxon>Bacillota</taxon>
        <taxon>Bacilli</taxon>
        <taxon>Bacillales</taxon>
        <taxon>Bacillaceae</taxon>
        <taxon>Neobacillus</taxon>
    </lineage>
</organism>